<evidence type="ECO:0000313" key="1">
    <source>
        <dbReference type="EMBL" id="CAG7868958.1"/>
    </source>
</evidence>
<gene>
    <name evidence="2" type="ORF">BRAA06T24291Z</name>
    <name evidence="1" type="ORF">BRAPAZ1V2_A06P11980.2</name>
</gene>
<sequence>FRVFNGLWACKIGSLSPSGLDLLSRTASNLTSRHVSFDTILLYLCYMVCGGAN</sequence>
<dbReference type="Gramene" id="A06p11980.2_BraZ1">
    <property type="protein sequence ID" value="A06p11980.2_BraZ1.CDS"/>
    <property type="gene ID" value="A06g11980.2_BraZ1"/>
</dbReference>
<reference evidence="2" key="1">
    <citation type="submission" date="2018-11" db="EMBL/GenBank/DDBJ databases">
        <authorList>
            <consortium name="Genoscope - CEA"/>
            <person name="William W."/>
        </authorList>
    </citation>
    <scope>NUCLEOTIDE SEQUENCE</scope>
</reference>
<accession>A0A3P5YYC4</accession>
<protein>
    <submittedName>
        <fullName evidence="1">Uncharacterized protein</fullName>
    </submittedName>
</protein>
<evidence type="ECO:0000313" key="2">
    <source>
        <dbReference type="EMBL" id="VDC65751.1"/>
    </source>
</evidence>
<dbReference type="EMBL" id="LR031569">
    <property type="protein sequence ID" value="VDC65751.1"/>
    <property type="molecule type" value="Genomic_DNA"/>
</dbReference>
<dbReference type="AlphaFoldDB" id="A0A3P5YYC4"/>
<name>A0A3P5YYC4_BRACM</name>
<dbReference type="EMBL" id="LS974622">
    <property type="protein sequence ID" value="CAG7868958.1"/>
    <property type="molecule type" value="Genomic_DNA"/>
</dbReference>
<feature type="non-terminal residue" evidence="2">
    <location>
        <position position="1"/>
    </location>
</feature>
<organism evidence="2">
    <name type="scientific">Brassica campestris</name>
    <name type="common">Field mustard</name>
    <dbReference type="NCBI Taxonomy" id="3711"/>
    <lineage>
        <taxon>Eukaryota</taxon>
        <taxon>Viridiplantae</taxon>
        <taxon>Streptophyta</taxon>
        <taxon>Embryophyta</taxon>
        <taxon>Tracheophyta</taxon>
        <taxon>Spermatophyta</taxon>
        <taxon>Magnoliopsida</taxon>
        <taxon>eudicotyledons</taxon>
        <taxon>Gunneridae</taxon>
        <taxon>Pentapetalae</taxon>
        <taxon>rosids</taxon>
        <taxon>malvids</taxon>
        <taxon>Brassicales</taxon>
        <taxon>Brassicaceae</taxon>
        <taxon>Brassiceae</taxon>
        <taxon>Brassica</taxon>
    </lineage>
</organism>
<dbReference type="Proteomes" id="UP000694005">
    <property type="component" value="Chromosome A06"/>
</dbReference>
<proteinExistence type="predicted"/>